<evidence type="ECO:0000256" key="4">
    <source>
        <dbReference type="ARBA" id="ARBA00022884"/>
    </source>
</evidence>
<comment type="function">
    <text evidence="1 8">Located at the back of the 30S subunit body where it stabilizes the conformation of the head with respect to the body.</text>
</comment>
<keyword evidence="4 8" id="KW-0694">RNA-binding</keyword>
<dbReference type="Pfam" id="PF00333">
    <property type="entry name" value="Ribosomal_S5"/>
    <property type="match status" value="1"/>
</dbReference>
<sequence length="172" mass="18546">MNREPTFYKEEGYPAGVELEERVISVNRVAKVVKGGKRFRFSALVAVGDKKGRVGVGLGKAREVSDAIRKANEAAKRNMIKFALRDTTIPHQVVGVYGAAKVLLKPASAGTGVIAGGPVRAVVEVAGIQDILSKSFGTSNPHNVVKATFDGLLKLKNYLELQPFLQTNQRES</sequence>
<dbReference type="GO" id="GO:0005737">
    <property type="term" value="C:cytoplasm"/>
    <property type="evidence" value="ECO:0007669"/>
    <property type="project" value="UniProtKB-ARBA"/>
</dbReference>
<feature type="domain" description="S5 DRBM" evidence="10">
    <location>
        <begin position="19"/>
        <end position="82"/>
    </location>
</feature>
<evidence type="ECO:0000256" key="9">
    <source>
        <dbReference type="RuleBase" id="RU003823"/>
    </source>
</evidence>
<dbReference type="InterPro" id="IPR020568">
    <property type="entry name" value="Ribosomal_Su5_D2-typ_SF"/>
</dbReference>
<dbReference type="SUPFAM" id="SSF54768">
    <property type="entry name" value="dsRNA-binding domain-like"/>
    <property type="match status" value="1"/>
</dbReference>
<dbReference type="Pfam" id="PF03719">
    <property type="entry name" value="Ribosomal_S5_C"/>
    <property type="match status" value="1"/>
</dbReference>
<dbReference type="AlphaFoldDB" id="A0A0H4T769"/>
<dbReference type="PROSITE" id="PS00585">
    <property type="entry name" value="RIBOSOMAL_S5"/>
    <property type="match status" value="1"/>
</dbReference>
<dbReference type="GO" id="GO:0006412">
    <property type="term" value="P:translation"/>
    <property type="evidence" value="ECO:0007669"/>
    <property type="project" value="UniProtKB-UniRule"/>
</dbReference>
<evidence type="ECO:0000256" key="1">
    <source>
        <dbReference type="ARBA" id="ARBA00003093"/>
    </source>
</evidence>
<gene>
    <name evidence="8 11" type="primary">rpsE</name>
</gene>
<evidence type="ECO:0000259" key="10">
    <source>
        <dbReference type="PROSITE" id="PS50881"/>
    </source>
</evidence>
<evidence type="ECO:0000313" key="11">
    <source>
        <dbReference type="EMBL" id="AKQ03616.1"/>
    </source>
</evidence>
<evidence type="ECO:0000256" key="7">
    <source>
        <dbReference type="ARBA" id="ARBA00035255"/>
    </source>
</evidence>
<comment type="domain">
    <text evidence="8">The N-terminal domain interacts with the head of the 30S subunit; the C-terminal domain interacts with the body and contacts protein S4. The interaction surface between S4 and S5 is involved in control of translational fidelity.</text>
</comment>
<comment type="subunit">
    <text evidence="8">Part of the 30S ribosomal subunit. Contacts proteins S4 and S8.</text>
</comment>
<accession>A0A0H4T769</accession>
<dbReference type="InterPro" id="IPR000851">
    <property type="entry name" value="Ribosomal_uS5"/>
</dbReference>
<keyword evidence="3 8" id="KW-0699">rRNA-binding</keyword>
<dbReference type="InterPro" id="IPR013810">
    <property type="entry name" value="Ribosomal_uS5_N"/>
</dbReference>
<evidence type="ECO:0000256" key="2">
    <source>
        <dbReference type="ARBA" id="ARBA00008945"/>
    </source>
</evidence>
<dbReference type="FunFam" id="3.30.230.10:FF:000002">
    <property type="entry name" value="30S ribosomal protein S5"/>
    <property type="match status" value="1"/>
</dbReference>
<dbReference type="Gene3D" id="3.30.160.20">
    <property type="match status" value="1"/>
</dbReference>
<dbReference type="InterPro" id="IPR014721">
    <property type="entry name" value="Ribsml_uS5_D2-typ_fold_subgr"/>
</dbReference>
<dbReference type="GO" id="GO:0015935">
    <property type="term" value="C:small ribosomal subunit"/>
    <property type="evidence" value="ECO:0007669"/>
    <property type="project" value="InterPro"/>
</dbReference>
<evidence type="ECO:0000256" key="5">
    <source>
        <dbReference type="ARBA" id="ARBA00022980"/>
    </source>
</evidence>
<evidence type="ECO:0000256" key="3">
    <source>
        <dbReference type="ARBA" id="ARBA00022730"/>
    </source>
</evidence>
<dbReference type="GO" id="GO:0019843">
    <property type="term" value="F:rRNA binding"/>
    <property type="evidence" value="ECO:0007669"/>
    <property type="project" value="UniProtKB-UniRule"/>
</dbReference>
<dbReference type="InterPro" id="IPR018192">
    <property type="entry name" value="Ribosomal_uS5_N_CS"/>
</dbReference>
<comment type="function">
    <text evidence="8">With S4 and S12 plays an important role in translational accuracy.</text>
</comment>
<dbReference type="GO" id="GO:0003735">
    <property type="term" value="F:structural constituent of ribosome"/>
    <property type="evidence" value="ECO:0007669"/>
    <property type="project" value="UniProtKB-UniRule"/>
</dbReference>
<dbReference type="GO" id="GO:0042254">
    <property type="term" value="P:ribosome biogenesis"/>
    <property type="evidence" value="ECO:0007669"/>
    <property type="project" value="UniProtKB-ARBA"/>
</dbReference>
<dbReference type="HAMAP" id="MF_01307_B">
    <property type="entry name" value="Ribosomal_uS5_B"/>
    <property type="match status" value="1"/>
</dbReference>
<dbReference type="PANTHER" id="PTHR48277:SF1">
    <property type="entry name" value="MITOCHONDRIAL RIBOSOMAL PROTEIN S5"/>
    <property type="match status" value="1"/>
</dbReference>
<dbReference type="EMBL" id="KT007017">
    <property type="protein sequence ID" value="AKQ03616.1"/>
    <property type="molecule type" value="Genomic_DNA"/>
</dbReference>
<protein>
    <recommendedName>
        <fullName evidence="7 8">Small ribosomal subunit protein uS5</fullName>
    </recommendedName>
</protein>
<name>A0A0H4T769_UNCZI</name>
<keyword evidence="5 8" id="KW-0689">Ribosomal protein</keyword>
<proteinExistence type="inferred from homology"/>
<comment type="similarity">
    <text evidence="2 8 9">Belongs to the universal ribosomal protein uS5 family.</text>
</comment>
<reference evidence="11" key="1">
    <citation type="journal article" date="2015" name="ISME J.">
        <title>Aquifer environment selects for microbial species cohorts in sediment and groundwater.</title>
        <authorList>
            <person name="Hug L.A."/>
            <person name="Thomas B.C."/>
            <person name="Brown C.T."/>
            <person name="Frischkorn K.R."/>
            <person name="Williams K.H."/>
            <person name="Tringe S.G."/>
            <person name="Banfield J.F."/>
        </authorList>
    </citation>
    <scope>NUCLEOTIDE SEQUENCE</scope>
</reference>
<dbReference type="NCBIfam" id="TIGR01021">
    <property type="entry name" value="rpsE_bact"/>
    <property type="match status" value="1"/>
</dbReference>
<dbReference type="PANTHER" id="PTHR48277">
    <property type="entry name" value="MITOCHONDRIAL RIBOSOMAL PROTEIN S5"/>
    <property type="match status" value="1"/>
</dbReference>
<dbReference type="SUPFAM" id="SSF54211">
    <property type="entry name" value="Ribosomal protein S5 domain 2-like"/>
    <property type="match status" value="1"/>
</dbReference>
<evidence type="ECO:0000256" key="8">
    <source>
        <dbReference type="HAMAP-Rule" id="MF_01307"/>
    </source>
</evidence>
<dbReference type="PROSITE" id="PS50881">
    <property type="entry name" value="S5_DSRBD"/>
    <property type="match status" value="1"/>
</dbReference>
<keyword evidence="6 8" id="KW-0687">Ribonucleoprotein</keyword>
<organism evidence="11">
    <name type="scientific">uncultured candidate division Zixibacteria bacterium Rifle_16ft_4_minimus_38126</name>
    <dbReference type="NCBI Taxonomy" id="1665171"/>
    <lineage>
        <taxon>Bacteria</taxon>
        <taxon>Pseudomonadati</taxon>
    </lineage>
</organism>
<evidence type="ECO:0000256" key="6">
    <source>
        <dbReference type="ARBA" id="ARBA00023274"/>
    </source>
</evidence>
<dbReference type="Gene3D" id="3.30.230.10">
    <property type="match status" value="1"/>
</dbReference>
<dbReference type="InterPro" id="IPR005324">
    <property type="entry name" value="Ribosomal_uS5_C"/>
</dbReference>
<dbReference type="InterPro" id="IPR005712">
    <property type="entry name" value="Ribosomal_uS5_bac-type"/>
</dbReference>
<dbReference type="FunFam" id="3.30.160.20:FF:000001">
    <property type="entry name" value="30S ribosomal protein S5"/>
    <property type="match status" value="1"/>
</dbReference>